<dbReference type="PANTHER" id="PTHR43649">
    <property type="entry name" value="ARABINOSE-BINDING PROTEIN-RELATED"/>
    <property type="match status" value="1"/>
</dbReference>
<accession>A0A0A5I4T4</accession>
<dbReference type="RefSeq" id="WP_027445511.1">
    <property type="nucleotide sequence ID" value="NZ_AULJ01000012.1"/>
</dbReference>
<feature type="signal peptide" evidence="5">
    <location>
        <begin position="1"/>
        <end position="23"/>
    </location>
</feature>
<keyword evidence="4 5" id="KW-0732">Signal</keyword>
<dbReference type="eggNOG" id="COG1653">
    <property type="taxonomic scope" value="Bacteria"/>
</dbReference>
<sequence>MKRMKWKFMVPVLILSLILSACGSDSETKGEGDSGEGDGKVNLQIAIEATGDIPSEFQKQIDRFNEQNGENISVKIRTFSGGDSYNQALMGQVAGGVAPDIFLLDGGQRTKTFADSGAILPLSDLASNHNLGLDNFQDTLMDAFKVDDKLYAIPKDYNTTALFYHKDLLKEAGVEPPETWEELRSAAKKLTTDDRYGFGINPQINYFLPFVESAGADIITSSGLQNDAIKSQEHQKALAYMSSLFNEDKTAASPQMVGAGWDGEMFANKKVAMLYAGSWVTGVLDENSNVGAVPLPVKDQKASMLYTAGWVISKKSENPEAAMKLIKFLSSDEELVKGNKAGLIGLPPTKSAMDKLVKEKKDDPFLNVYSKVVEYGTPFGWLDPKFVDEYNKKMEVLMYKPGETTPEEVANQLAK</sequence>
<feature type="chain" id="PRO_5038598390" description="ABC transporter substrate-binding protein" evidence="5">
    <location>
        <begin position="24"/>
        <end position="415"/>
    </location>
</feature>
<dbReference type="SUPFAM" id="SSF53850">
    <property type="entry name" value="Periplasmic binding protein-like II"/>
    <property type="match status" value="1"/>
</dbReference>
<proteinExistence type="inferred from homology"/>
<dbReference type="Pfam" id="PF01547">
    <property type="entry name" value="SBP_bac_1"/>
    <property type="match status" value="1"/>
</dbReference>
<evidence type="ECO:0000313" key="7">
    <source>
        <dbReference type="Proteomes" id="UP000030403"/>
    </source>
</evidence>
<comment type="similarity">
    <text evidence="2">Belongs to the bacterial solute-binding protein 1 family.</text>
</comment>
<dbReference type="CDD" id="cd14748">
    <property type="entry name" value="PBP2_UgpB"/>
    <property type="match status" value="1"/>
</dbReference>
<comment type="caution">
    <text evidence="6">The sequence shown here is derived from an EMBL/GenBank/DDBJ whole genome shotgun (WGS) entry which is preliminary data.</text>
</comment>
<evidence type="ECO:0000256" key="4">
    <source>
        <dbReference type="ARBA" id="ARBA00022729"/>
    </source>
</evidence>
<evidence type="ECO:0000256" key="3">
    <source>
        <dbReference type="ARBA" id="ARBA00022448"/>
    </source>
</evidence>
<keyword evidence="3" id="KW-0813">Transport</keyword>
<comment type="subcellular location">
    <subcellularLocation>
        <location evidence="1">Cell envelope</location>
    </subcellularLocation>
</comment>
<evidence type="ECO:0000256" key="5">
    <source>
        <dbReference type="SAM" id="SignalP"/>
    </source>
</evidence>
<dbReference type="STRING" id="1385511.GCA_000425225_01149"/>
<dbReference type="EMBL" id="AVPF01000005">
    <property type="protein sequence ID" value="KGX90842.1"/>
    <property type="molecule type" value="Genomic_DNA"/>
</dbReference>
<organism evidence="6 7">
    <name type="scientific">Pontibacillus marinus BH030004 = DSM 16465</name>
    <dbReference type="NCBI Taxonomy" id="1385511"/>
    <lineage>
        <taxon>Bacteria</taxon>
        <taxon>Bacillati</taxon>
        <taxon>Bacillota</taxon>
        <taxon>Bacilli</taxon>
        <taxon>Bacillales</taxon>
        <taxon>Bacillaceae</taxon>
        <taxon>Pontibacillus</taxon>
    </lineage>
</organism>
<evidence type="ECO:0000256" key="1">
    <source>
        <dbReference type="ARBA" id="ARBA00004196"/>
    </source>
</evidence>
<evidence type="ECO:0008006" key="8">
    <source>
        <dbReference type="Google" id="ProtNLM"/>
    </source>
</evidence>
<dbReference type="AlphaFoldDB" id="A0A0A5I4T4"/>
<name>A0A0A5I4T4_9BACI</name>
<dbReference type="InterPro" id="IPR050490">
    <property type="entry name" value="Bact_solute-bd_prot1"/>
</dbReference>
<dbReference type="PANTHER" id="PTHR43649:SF31">
    <property type="entry name" value="SN-GLYCEROL-3-PHOSPHATE-BINDING PERIPLASMIC PROTEIN UGPB"/>
    <property type="match status" value="1"/>
</dbReference>
<dbReference type="InterPro" id="IPR006059">
    <property type="entry name" value="SBP"/>
</dbReference>
<dbReference type="Gene3D" id="3.40.190.10">
    <property type="entry name" value="Periplasmic binding protein-like II"/>
    <property type="match status" value="1"/>
</dbReference>
<keyword evidence="7" id="KW-1185">Reference proteome</keyword>
<protein>
    <recommendedName>
        <fullName evidence="8">ABC transporter substrate-binding protein</fullName>
    </recommendedName>
</protein>
<evidence type="ECO:0000256" key="2">
    <source>
        <dbReference type="ARBA" id="ARBA00008520"/>
    </source>
</evidence>
<dbReference type="Proteomes" id="UP000030403">
    <property type="component" value="Unassembled WGS sequence"/>
</dbReference>
<dbReference type="PROSITE" id="PS51257">
    <property type="entry name" value="PROKAR_LIPOPROTEIN"/>
    <property type="match status" value="1"/>
</dbReference>
<evidence type="ECO:0000313" key="6">
    <source>
        <dbReference type="EMBL" id="KGX90842.1"/>
    </source>
</evidence>
<dbReference type="GO" id="GO:0030313">
    <property type="term" value="C:cell envelope"/>
    <property type="evidence" value="ECO:0007669"/>
    <property type="project" value="UniProtKB-SubCell"/>
</dbReference>
<reference evidence="6 7" key="1">
    <citation type="submission" date="2013-08" db="EMBL/GenBank/DDBJ databases">
        <authorList>
            <person name="Huang J."/>
            <person name="Wang G."/>
        </authorList>
    </citation>
    <scope>NUCLEOTIDE SEQUENCE [LARGE SCALE GENOMIC DNA]</scope>
    <source>
        <strain evidence="6 7">BH030004</strain>
    </source>
</reference>
<gene>
    <name evidence="6" type="ORF">N783_18515</name>
</gene>